<gene>
    <name evidence="2" type="primary">LOC142177210</name>
</gene>
<proteinExistence type="predicted"/>
<dbReference type="Proteomes" id="UP000790787">
    <property type="component" value="Chromosome 23"/>
</dbReference>
<name>A0AC58TX36_TOBAC</name>
<organism evidence="1 2">
    <name type="scientific">Nicotiana tabacum</name>
    <name type="common">Common tobacco</name>
    <dbReference type="NCBI Taxonomy" id="4097"/>
    <lineage>
        <taxon>Eukaryota</taxon>
        <taxon>Viridiplantae</taxon>
        <taxon>Streptophyta</taxon>
        <taxon>Embryophyta</taxon>
        <taxon>Tracheophyta</taxon>
        <taxon>Spermatophyta</taxon>
        <taxon>Magnoliopsida</taxon>
        <taxon>eudicotyledons</taxon>
        <taxon>Gunneridae</taxon>
        <taxon>Pentapetalae</taxon>
        <taxon>asterids</taxon>
        <taxon>lamiids</taxon>
        <taxon>Solanales</taxon>
        <taxon>Solanaceae</taxon>
        <taxon>Nicotianoideae</taxon>
        <taxon>Nicotianeae</taxon>
        <taxon>Nicotiana</taxon>
    </lineage>
</organism>
<keyword evidence="1" id="KW-1185">Reference proteome</keyword>
<protein>
    <submittedName>
        <fullName evidence="2">Uncharacterized protein LOC142177210</fullName>
    </submittedName>
</protein>
<sequence length="308" mass="35795">MSAPPGIDEGQSTTRPPMFNEKYYSWWKARMEDFLTVEDYELWTIATKQNVQSETVPKDPFEFVAADFRMIEKNAKAKKILTCGLSPDEYNRISARSNANETCDALQTAHEGTNQEYEPIQEMMTRFTIITNKLKSLGKVFTLEELVIKVLRILPASRESKFTAIEEAKELDKISLDELEEPKRDKALVLKAFEEDESDSNDPDLAMFPKFKRFMKNSKNTSKRETNGKPKPIEKANYDGCYKCSKLDHMVKDCPMWEIEWRKERAEKEKWEKMREKGSNKRKILGKGFTEAIKQDFLTAYEDNGSDK</sequence>
<reference evidence="1" key="1">
    <citation type="journal article" date="2014" name="Nat. Commun.">
        <title>The tobacco genome sequence and its comparison with those of tomato and potato.</title>
        <authorList>
            <person name="Sierro N."/>
            <person name="Battey J.N."/>
            <person name="Ouadi S."/>
            <person name="Bakaher N."/>
            <person name="Bovet L."/>
            <person name="Willig A."/>
            <person name="Goepfert S."/>
            <person name="Peitsch M.C."/>
            <person name="Ivanov N.V."/>
        </authorList>
    </citation>
    <scope>NUCLEOTIDE SEQUENCE [LARGE SCALE GENOMIC DNA]</scope>
</reference>
<reference evidence="2" key="2">
    <citation type="submission" date="2025-08" db="UniProtKB">
        <authorList>
            <consortium name="RefSeq"/>
        </authorList>
    </citation>
    <scope>IDENTIFICATION</scope>
    <source>
        <tissue evidence="2">Leaf</tissue>
    </source>
</reference>
<dbReference type="RefSeq" id="XP_075101777.1">
    <property type="nucleotide sequence ID" value="XM_075245676.1"/>
</dbReference>
<accession>A0AC58TX36</accession>
<evidence type="ECO:0000313" key="2">
    <source>
        <dbReference type="RefSeq" id="XP_075101777.1"/>
    </source>
</evidence>
<evidence type="ECO:0000313" key="1">
    <source>
        <dbReference type="Proteomes" id="UP000790787"/>
    </source>
</evidence>